<keyword evidence="5" id="KW-0902">Two-component regulatory system</keyword>
<evidence type="ECO:0000256" key="2">
    <source>
        <dbReference type="ARBA" id="ARBA00012438"/>
    </source>
</evidence>
<proteinExistence type="predicted"/>
<evidence type="ECO:0000256" key="4">
    <source>
        <dbReference type="ARBA" id="ARBA00022777"/>
    </source>
</evidence>
<dbReference type="RefSeq" id="WP_207679028.1">
    <property type="nucleotide sequence ID" value="NZ_CP061800.1"/>
</dbReference>
<dbReference type="GO" id="GO:0004673">
    <property type="term" value="F:protein histidine kinase activity"/>
    <property type="evidence" value="ECO:0007669"/>
    <property type="project" value="UniProtKB-EC"/>
</dbReference>
<dbReference type="KEGG" id="dmm:dnm_071830"/>
<dbReference type="PRINTS" id="PR00344">
    <property type="entry name" value="BCTRLSENSOR"/>
</dbReference>
<evidence type="ECO:0000256" key="3">
    <source>
        <dbReference type="ARBA" id="ARBA00022679"/>
    </source>
</evidence>
<protein>
    <recommendedName>
        <fullName evidence="2">histidine kinase</fullName>
        <ecNumber evidence="2">2.7.13.3</ecNumber>
    </recommendedName>
</protein>
<dbReference type="InterPro" id="IPR036890">
    <property type="entry name" value="HATPase_C_sf"/>
</dbReference>
<evidence type="ECO:0000313" key="8">
    <source>
        <dbReference type="Proteomes" id="UP000663722"/>
    </source>
</evidence>
<sequence length="71" mass="7795">MIEDEGRGIPKKQLHDIFEPFFTTKTRGTGLGLTNVKQITEAHGGTVEAANRQSRGAFFRLCLPLGEVNHG</sequence>
<dbReference type="PROSITE" id="PS50109">
    <property type="entry name" value="HIS_KIN"/>
    <property type="match status" value="1"/>
</dbReference>
<dbReference type="EC" id="2.7.13.3" evidence="2"/>
<dbReference type="InterPro" id="IPR004358">
    <property type="entry name" value="Sig_transdc_His_kin-like_C"/>
</dbReference>
<dbReference type="Gene3D" id="3.30.565.10">
    <property type="entry name" value="Histidine kinase-like ATPase, C-terminal domain"/>
    <property type="match status" value="1"/>
</dbReference>
<keyword evidence="4 7" id="KW-0418">Kinase</keyword>
<dbReference type="PANTHER" id="PTHR43711:SF28">
    <property type="entry name" value="SENSOR HISTIDINE KINASE YXDK"/>
    <property type="match status" value="1"/>
</dbReference>
<dbReference type="Pfam" id="PF02518">
    <property type="entry name" value="HATPase_c"/>
    <property type="match status" value="1"/>
</dbReference>
<dbReference type="AlphaFoldDB" id="A0A975BT46"/>
<gene>
    <name evidence="7" type="ORF">dnm_071830</name>
</gene>
<name>A0A975BT46_9BACT</name>
<dbReference type="EMBL" id="CP061800">
    <property type="protein sequence ID" value="QTA91118.1"/>
    <property type="molecule type" value="Genomic_DNA"/>
</dbReference>
<evidence type="ECO:0000256" key="5">
    <source>
        <dbReference type="ARBA" id="ARBA00023012"/>
    </source>
</evidence>
<keyword evidence="3" id="KW-0808">Transferase</keyword>
<dbReference type="SUPFAM" id="SSF55874">
    <property type="entry name" value="ATPase domain of HSP90 chaperone/DNA topoisomerase II/histidine kinase"/>
    <property type="match status" value="1"/>
</dbReference>
<dbReference type="Proteomes" id="UP000663722">
    <property type="component" value="Chromosome"/>
</dbReference>
<dbReference type="InterPro" id="IPR050736">
    <property type="entry name" value="Sensor_HK_Regulatory"/>
</dbReference>
<dbReference type="GO" id="GO:0000160">
    <property type="term" value="P:phosphorelay signal transduction system"/>
    <property type="evidence" value="ECO:0007669"/>
    <property type="project" value="UniProtKB-KW"/>
</dbReference>
<reference evidence="7" key="1">
    <citation type="journal article" date="2021" name="Microb. Physiol.">
        <title>Proteogenomic Insights into the Physiology of Marine, Sulfate-Reducing, Filamentous Desulfonema limicola and Desulfonema magnum.</title>
        <authorList>
            <person name="Schnaars V."/>
            <person name="Wohlbrand L."/>
            <person name="Scheve S."/>
            <person name="Hinrichs C."/>
            <person name="Reinhardt R."/>
            <person name="Rabus R."/>
        </authorList>
    </citation>
    <scope>NUCLEOTIDE SEQUENCE</scope>
    <source>
        <strain evidence="7">4be13</strain>
    </source>
</reference>
<organism evidence="7 8">
    <name type="scientific">Desulfonema magnum</name>
    <dbReference type="NCBI Taxonomy" id="45655"/>
    <lineage>
        <taxon>Bacteria</taxon>
        <taxon>Pseudomonadati</taxon>
        <taxon>Thermodesulfobacteriota</taxon>
        <taxon>Desulfobacteria</taxon>
        <taxon>Desulfobacterales</taxon>
        <taxon>Desulfococcaceae</taxon>
        <taxon>Desulfonema</taxon>
    </lineage>
</organism>
<dbReference type="SMART" id="SM00387">
    <property type="entry name" value="HATPase_c"/>
    <property type="match status" value="1"/>
</dbReference>
<accession>A0A975BT46</accession>
<evidence type="ECO:0000259" key="6">
    <source>
        <dbReference type="PROSITE" id="PS50109"/>
    </source>
</evidence>
<dbReference type="InterPro" id="IPR005467">
    <property type="entry name" value="His_kinase_dom"/>
</dbReference>
<dbReference type="InterPro" id="IPR003594">
    <property type="entry name" value="HATPase_dom"/>
</dbReference>
<comment type="catalytic activity">
    <reaction evidence="1">
        <text>ATP + protein L-histidine = ADP + protein N-phospho-L-histidine.</text>
        <dbReference type="EC" id="2.7.13.3"/>
    </reaction>
</comment>
<keyword evidence="8" id="KW-1185">Reference proteome</keyword>
<feature type="domain" description="Histidine kinase" evidence="6">
    <location>
        <begin position="1"/>
        <end position="67"/>
    </location>
</feature>
<evidence type="ECO:0000256" key="1">
    <source>
        <dbReference type="ARBA" id="ARBA00000085"/>
    </source>
</evidence>
<evidence type="ECO:0000313" key="7">
    <source>
        <dbReference type="EMBL" id="QTA91118.1"/>
    </source>
</evidence>
<dbReference type="PANTHER" id="PTHR43711">
    <property type="entry name" value="TWO-COMPONENT HISTIDINE KINASE"/>
    <property type="match status" value="1"/>
</dbReference>
<dbReference type="CDD" id="cd00075">
    <property type="entry name" value="HATPase"/>
    <property type="match status" value="1"/>
</dbReference>